<keyword evidence="4" id="KW-1185">Reference proteome</keyword>
<reference evidence="3 4" key="1">
    <citation type="submission" date="2018-07" db="EMBL/GenBank/DDBJ databases">
        <title>Complete genome sequence of Psychrobacillus sp. PB01, isolated from iceberg, and comparative genome analysis of Psychrobacillus strains.</title>
        <authorList>
            <person name="Lee P.C."/>
        </authorList>
    </citation>
    <scope>NUCLEOTIDE SEQUENCE [LARGE SCALE GENOMIC DNA]</scope>
    <source>
        <strain evidence="3 4">PB01</strain>
    </source>
</reference>
<evidence type="ECO:0000259" key="2">
    <source>
        <dbReference type="PROSITE" id="PS50206"/>
    </source>
</evidence>
<dbReference type="InterPro" id="IPR017582">
    <property type="entry name" value="SelU"/>
</dbReference>
<dbReference type="RefSeq" id="WP_151698584.1">
    <property type="nucleotide sequence ID" value="NZ_CP031223.1"/>
</dbReference>
<keyword evidence="1" id="KW-0711">Selenium</keyword>
<dbReference type="Pfam" id="PF00581">
    <property type="entry name" value="Rhodanese"/>
    <property type="match status" value="1"/>
</dbReference>
<dbReference type="AlphaFoldDB" id="A0A5J6SJ50"/>
<organism evidence="3 4">
    <name type="scientific">Psychrobacillus glaciei</name>
    <dbReference type="NCBI Taxonomy" id="2283160"/>
    <lineage>
        <taxon>Bacteria</taxon>
        <taxon>Bacillati</taxon>
        <taxon>Bacillota</taxon>
        <taxon>Bacilli</taxon>
        <taxon>Bacillales</taxon>
        <taxon>Bacillaceae</taxon>
        <taxon>Psychrobacillus</taxon>
    </lineage>
</organism>
<dbReference type="Proteomes" id="UP000325517">
    <property type="component" value="Chromosome"/>
</dbReference>
<evidence type="ECO:0000256" key="1">
    <source>
        <dbReference type="ARBA" id="ARBA00023266"/>
    </source>
</evidence>
<dbReference type="OrthoDB" id="9808735at2"/>
<dbReference type="PANTHER" id="PTHR30401">
    <property type="entry name" value="TRNA 2-SELENOURIDINE SYNTHASE"/>
    <property type="match status" value="1"/>
</dbReference>
<dbReference type="Gene3D" id="3.40.50.300">
    <property type="entry name" value="P-loop containing nucleotide triphosphate hydrolases"/>
    <property type="match status" value="1"/>
</dbReference>
<gene>
    <name evidence="3" type="ORF">PB01_01790</name>
</gene>
<feature type="domain" description="Rhodanese" evidence="2">
    <location>
        <begin position="15"/>
        <end position="137"/>
    </location>
</feature>
<dbReference type="GO" id="GO:0043828">
    <property type="term" value="F:tRNA 2-selenouridine synthase activity"/>
    <property type="evidence" value="ECO:0007669"/>
    <property type="project" value="InterPro"/>
</dbReference>
<dbReference type="SMART" id="SM00450">
    <property type="entry name" value="RHOD"/>
    <property type="match status" value="1"/>
</dbReference>
<dbReference type="Gene3D" id="3.40.250.10">
    <property type="entry name" value="Rhodanese-like domain"/>
    <property type="match status" value="1"/>
</dbReference>
<proteinExistence type="predicted"/>
<dbReference type="Pfam" id="PF26341">
    <property type="entry name" value="AAA_SelU"/>
    <property type="match status" value="1"/>
</dbReference>
<dbReference type="NCBIfam" id="NF008752">
    <property type="entry name" value="PRK11784.1-4"/>
    <property type="match status" value="1"/>
</dbReference>
<dbReference type="PANTHER" id="PTHR30401:SF0">
    <property type="entry name" value="TRNA 2-SELENOURIDINE SYNTHASE"/>
    <property type="match status" value="1"/>
</dbReference>
<dbReference type="KEGG" id="psyo:PB01_01790"/>
<dbReference type="NCBIfam" id="TIGR03167">
    <property type="entry name" value="tRNA_sel_U_synt"/>
    <property type="match status" value="1"/>
</dbReference>
<dbReference type="SUPFAM" id="SSF52821">
    <property type="entry name" value="Rhodanese/Cell cycle control phosphatase"/>
    <property type="match status" value="1"/>
</dbReference>
<dbReference type="GO" id="GO:0002098">
    <property type="term" value="P:tRNA wobble uridine modification"/>
    <property type="evidence" value="ECO:0007669"/>
    <property type="project" value="InterPro"/>
</dbReference>
<sequence>MFHEIPLTDLFALYKKESHLIIDVRSPKEFNESTIPGSINIPVFNDEERAEVGTIYKQVGAKEASERGLAIFSQKLPAFISEFKQLETPFTVFCWRGGMRSKTAATVLDLMGFQVNRLTGGIRTYRQWVAHELEKEEFTPKLIVLNGYTGSGKTAILKRLSKEGFPVIDLEGMAGHRGSIFGQIGLEPSNQTKFDSLLLTEMLRYQGAPYVFIEGESKRIGRVGMPQFLYEQKEQGLQLVINLPIEVRVQNIIDDYRPWESPQYFKEAFQLIKKRIHTPVAKQIEVNLDNEDFALATQLLLEYYYDSKYEYSGSHILEQQKIIIDAVDIDDAFQKVLKEMKQLVE</sequence>
<dbReference type="NCBIfam" id="NF008750">
    <property type="entry name" value="PRK11784.1-2"/>
    <property type="match status" value="1"/>
</dbReference>
<dbReference type="InterPro" id="IPR058840">
    <property type="entry name" value="AAA_SelU"/>
</dbReference>
<name>A0A5J6SJ50_9BACI</name>
<dbReference type="SUPFAM" id="SSF52540">
    <property type="entry name" value="P-loop containing nucleoside triphosphate hydrolases"/>
    <property type="match status" value="1"/>
</dbReference>
<protein>
    <submittedName>
        <fullName evidence="3">tRNA 2-selenouridine(34) synthase MnmH</fullName>
    </submittedName>
</protein>
<evidence type="ECO:0000313" key="3">
    <source>
        <dbReference type="EMBL" id="QFF97639.1"/>
    </source>
</evidence>
<evidence type="ECO:0000313" key="4">
    <source>
        <dbReference type="Proteomes" id="UP000325517"/>
    </source>
</evidence>
<dbReference type="InterPro" id="IPR027417">
    <property type="entry name" value="P-loop_NTPase"/>
</dbReference>
<dbReference type="InterPro" id="IPR001763">
    <property type="entry name" value="Rhodanese-like_dom"/>
</dbReference>
<dbReference type="PROSITE" id="PS50206">
    <property type="entry name" value="RHODANESE_3"/>
    <property type="match status" value="1"/>
</dbReference>
<accession>A0A5J6SJ50</accession>
<dbReference type="EMBL" id="CP031223">
    <property type="protein sequence ID" value="QFF97639.1"/>
    <property type="molecule type" value="Genomic_DNA"/>
</dbReference>
<dbReference type="InterPro" id="IPR036873">
    <property type="entry name" value="Rhodanese-like_dom_sf"/>
</dbReference>